<feature type="transmembrane region" description="Helical" evidence="7">
    <location>
        <begin position="32"/>
        <end position="49"/>
    </location>
</feature>
<feature type="transmembrane region" description="Helical" evidence="7">
    <location>
        <begin position="191"/>
        <end position="221"/>
    </location>
</feature>
<dbReference type="SUPFAM" id="SSF161098">
    <property type="entry name" value="MetI-like"/>
    <property type="match status" value="1"/>
</dbReference>
<dbReference type="Gene3D" id="1.10.3720.10">
    <property type="entry name" value="MetI-like"/>
    <property type="match status" value="1"/>
</dbReference>
<dbReference type="RefSeq" id="WP_251221413.1">
    <property type="nucleotide sequence ID" value="NZ_JAMBOL010000001.1"/>
</dbReference>
<evidence type="ECO:0000256" key="6">
    <source>
        <dbReference type="ARBA" id="ARBA00023136"/>
    </source>
</evidence>
<evidence type="ECO:0000259" key="8">
    <source>
        <dbReference type="PROSITE" id="PS50928"/>
    </source>
</evidence>
<keyword evidence="6 7" id="KW-0472">Membrane</keyword>
<name>A0A9X2IL66_9BACI</name>
<dbReference type="InterPro" id="IPR000515">
    <property type="entry name" value="MetI-like"/>
</dbReference>
<evidence type="ECO:0000256" key="2">
    <source>
        <dbReference type="ARBA" id="ARBA00022448"/>
    </source>
</evidence>
<feature type="domain" description="ABC transmembrane type-1" evidence="8">
    <location>
        <begin position="85"/>
        <end position="266"/>
    </location>
</feature>
<dbReference type="PANTHER" id="PTHR30151">
    <property type="entry name" value="ALKANE SULFONATE ABC TRANSPORTER-RELATED, MEMBRANE SUBUNIT"/>
    <property type="match status" value="1"/>
</dbReference>
<dbReference type="EMBL" id="JAMBOL010000001">
    <property type="protein sequence ID" value="MCM3712534.1"/>
    <property type="molecule type" value="Genomic_DNA"/>
</dbReference>
<feature type="transmembrane region" description="Helical" evidence="7">
    <location>
        <begin position="241"/>
        <end position="266"/>
    </location>
</feature>
<sequence>MLSTEESKVKISTAAKRASVSANKLQVNRESLLVWGGRVAVGLIVLLIWELTSGTLFNDFWISKPSAIIERIVTLSISGDLWFHVGFTLQQALIGLIIGMVLGTLLGIALASSNWMDKLLYPYMMALYSLPRVALAPLFVVWFGIGMSSKIIMVIAMVIFVAFYNAYEGVKNIDKDLLDMMKTHKAKKREVFTWVILPSITVWLLTSLRLNIGMALIGAVIAELIGSNRGLGYYITYSSGLLDITGVFTGLVLIMILAVILEQLIVQSEKRLLKYR</sequence>
<evidence type="ECO:0000256" key="5">
    <source>
        <dbReference type="ARBA" id="ARBA00022989"/>
    </source>
</evidence>
<evidence type="ECO:0000256" key="3">
    <source>
        <dbReference type="ARBA" id="ARBA00022475"/>
    </source>
</evidence>
<dbReference type="Pfam" id="PF00528">
    <property type="entry name" value="BPD_transp_1"/>
    <property type="match status" value="1"/>
</dbReference>
<dbReference type="InterPro" id="IPR035906">
    <property type="entry name" value="MetI-like_sf"/>
</dbReference>
<comment type="caution">
    <text evidence="9">The sequence shown here is derived from an EMBL/GenBank/DDBJ whole genome shotgun (WGS) entry which is preliminary data.</text>
</comment>
<dbReference type="GO" id="GO:0005886">
    <property type="term" value="C:plasma membrane"/>
    <property type="evidence" value="ECO:0007669"/>
    <property type="project" value="UniProtKB-SubCell"/>
</dbReference>
<keyword evidence="2 7" id="KW-0813">Transport</keyword>
<reference evidence="9" key="1">
    <citation type="submission" date="2022-05" db="EMBL/GenBank/DDBJ databases">
        <title>Comparative Genomics of Spacecraft Associated Microbes.</title>
        <authorList>
            <person name="Tran M.T."/>
            <person name="Wright A."/>
            <person name="Seuylemezian A."/>
            <person name="Eisen J."/>
            <person name="Coil D."/>
        </authorList>
    </citation>
    <scope>NUCLEOTIDE SEQUENCE</scope>
    <source>
        <strain evidence="9">214.1.1</strain>
    </source>
</reference>
<feature type="transmembrane region" description="Helical" evidence="7">
    <location>
        <begin position="151"/>
        <end position="170"/>
    </location>
</feature>
<evidence type="ECO:0000256" key="4">
    <source>
        <dbReference type="ARBA" id="ARBA00022692"/>
    </source>
</evidence>
<evidence type="ECO:0000313" key="9">
    <source>
        <dbReference type="EMBL" id="MCM3712534.1"/>
    </source>
</evidence>
<keyword evidence="10" id="KW-1185">Reference proteome</keyword>
<evidence type="ECO:0000313" key="10">
    <source>
        <dbReference type="Proteomes" id="UP001139179"/>
    </source>
</evidence>
<dbReference type="GO" id="GO:0055085">
    <property type="term" value="P:transmembrane transport"/>
    <property type="evidence" value="ECO:0007669"/>
    <property type="project" value="InterPro"/>
</dbReference>
<dbReference type="CDD" id="cd06261">
    <property type="entry name" value="TM_PBP2"/>
    <property type="match status" value="1"/>
</dbReference>
<feature type="transmembrane region" description="Helical" evidence="7">
    <location>
        <begin position="123"/>
        <end position="145"/>
    </location>
</feature>
<comment type="similarity">
    <text evidence="7">Belongs to the binding-protein-dependent transport system permease family.</text>
</comment>
<gene>
    <name evidence="9" type="ORF">M3202_00435</name>
</gene>
<evidence type="ECO:0000256" key="1">
    <source>
        <dbReference type="ARBA" id="ARBA00004651"/>
    </source>
</evidence>
<organism evidence="9 10">
    <name type="scientific">Halalkalibacter oceani</name>
    <dbReference type="NCBI Taxonomy" id="1653776"/>
    <lineage>
        <taxon>Bacteria</taxon>
        <taxon>Bacillati</taxon>
        <taxon>Bacillota</taxon>
        <taxon>Bacilli</taxon>
        <taxon>Bacillales</taxon>
        <taxon>Bacillaceae</taxon>
        <taxon>Halalkalibacter</taxon>
    </lineage>
</organism>
<protein>
    <submittedName>
        <fullName evidence="9">ABC transporter permease</fullName>
    </submittedName>
</protein>
<dbReference type="PANTHER" id="PTHR30151:SF20">
    <property type="entry name" value="ABC TRANSPORTER PERMEASE PROTEIN HI_0355-RELATED"/>
    <property type="match status" value="1"/>
</dbReference>
<dbReference type="PROSITE" id="PS50928">
    <property type="entry name" value="ABC_TM1"/>
    <property type="match status" value="1"/>
</dbReference>
<evidence type="ECO:0000256" key="7">
    <source>
        <dbReference type="RuleBase" id="RU363032"/>
    </source>
</evidence>
<keyword evidence="3" id="KW-1003">Cell membrane</keyword>
<dbReference type="Proteomes" id="UP001139179">
    <property type="component" value="Unassembled WGS sequence"/>
</dbReference>
<feature type="transmembrane region" description="Helical" evidence="7">
    <location>
        <begin position="92"/>
        <end position="111"/>
    </location>
</feature>
<comment type="subcellular location">
    <subcellularLocation>
        <location evidence="1 7">Cell membrane</location>
        <topology evidence="1 7">Multi-pass membrane protein</topology>
    </subcellularLocation>
</comment>
<keyword evidence="5 7" id="KW-1133">Transmembrane helix</keyword>
<accession>A0A9X2IL66</accession>
<keyword evidence="4 7" id="KW-0812">Transmembrane</keyword>
<proteinExistence type="inferred from homology"/>
<dbReference type="AlphaFoldDB" id="A0A9X2IL66"/>